<evidence type="ECO:0000313" key="4">
    <source>
        <dbReference type="EMBL" id="KNA90257.1"/>
    </source>
</evidence>
<evidence type="ECO:0000259" key="3">
    <source>
        <dbReference type="PROSITE" id="PS50110"/>
    </source>
</evidence>
<dbReference type="PROSITE" id="PS50110">
    <property type="entry name" value="RESPONSE_REGULATORY"/>
    <property type="match status" value="1"/>
</dbReference>
<evidence type="ECO:0000313" key="5">
    <source>
        <dbReference type="Proteomes" id="UP000037247"/>
    </source>
</evidence>
<keyword evidence="5" id="KW-1185">Reference proteome</keyword>
<dbReference type="Gene3D" id="1.10.10.10">
    <property type="entry name" value="Winged helix-like DNA-binding domain superfamily/Winged helix DNA-binding domain"/>
    <property type="match status" value="1"/>
</dbReference>
<dbReference type="PRINTS" id="PR00038">
    <property type="entry name" value="HTHLUXR"/>
</dbReference>
<accession>A0ABR5I976</accession>
<reference evidence="4 5" key="1">
    <citation type="submission" date="2015-05" db="EMBL/GenBank/DDBJ databases">
        <title>Draft genome sequence of the bacterium Gordonia jacobaea a new member of the Gordonia genus.</title>
        <authorList>
            <person name="Jimenez-Galisteo G."/>
            <person name="Dominguez A."/>
            <person name="Munoz E."/>
            <person name="Vinas M."/>
        </authorList>
    </citation>
    <scope>NUCLEOTIDE SEQUENCE [LARGE SCALE GENOMIC DNA]</scope>
    <source>
        <strain evidence="5">mv1</strain>
    </source>
</reference>
<dbReference type="SMART" id="SM00448">
    <property type="entry name" value="REC"/>
    <property type="match status" value="1"/>
</dbReference>
<keyword evidence="1" id="KW-0238">DNA-binding</keyword>
<dbReference type="EMBL" id="LDTZ01000020">
    <property type="protein sequence ID" value="KNA90257.1"/>
    <property type="molecule type" value="Genomic_DNA"/>
</dbReference>
<dbReference type="Gene3D" id="3.40.50.2300">
    <property type="match status" value="1"/>
</dbReference>
<gene>
    <name evidence="4" type="ORF">ABW18_17625</name>
</gene>
<proteinExistence type="predicted"/>
<keyword evidence="2" id="KW-0597">Phosphoprotein</keyword>
<dbReference type="SMART" id="SM00421">
    <property type="entry name" value="HTH_LUXR"/>
    <property type="match status" value="1"/>
</dbReference>
<evidence type="ECO:0000256" key="2">
    <source>
        <dbReference type="PROSITE-ProRule" id="PRU00169"/>
    </source>
</evidence>
<feature type="domain" description="Response regulatory" evidence="3">
    <location>
        <begin position="13"/>
        <end position="126"/>
    </location>
</feature>
<dbReference type="PANTHER" id="PTHR43214:SF43">
    <property type="entry name" value="TWO-COMPONENT RESPONSE REGULATOR"/>
    <property type="match status" value="1"/>
</dbReference>
<dbReference type="InterPro" id="IPR036388">
    <property type="entry name" value="WH-like_DNA-bd_sf"/>
</dbReference>
<dbReference type="SUPFAM" id="SSF46894">
    <property type="entry name" value="C-terminal effector domain of the bipartite response regulators"/>
    <property type="match status" value="1"/>
</dbReference>
<dbReference type="InterPro" id="IPR016032">
    <property type="entry name" value="Sig_transdc_resp-reg_C-effctor"/>
</dbReference>
<dbReference type="RefSeq" id="WP_049700325.1">
    <property type="nucleotide sequence ID" value="NZ_LDTZ01000020.1"/>
</dbReference>
<dbReference type="InterPro" id="IPR039420">
    <property type="entry name" value="WalR-like"/>
</dbReference>
<comment type="caution">
    <text evidence="4">The sequence shown here is derived from an EMBL/GenBank/DDBJ whole genome shotgun (WGS) entry which is preliminary data.</text>
</comment>
<organism evidence="4 5">
    <name type="scientific">Gordonia jacobaea</name>
    <dbReference type="NCBI Taxonomy" id="122202"/>
    <lineage>
        <taxon>Bacteria</taxon>
        <taxon>Bacillati</taxon>
        <taxon>Actinomycetota</taxon>
        <taxon>Actinomycetes</taxon>
        <taxon>Mycobacteriales</taxon>
        <taxon>Gordoniaceae</taxon>
        <taxon>Gordonia</taxon>
    </lineage>
</organism>
<dbReference type="Proteomes" id="UP000037247">
    <property type="component" value="Unassembled WGS sequence"/>
</dbReference>
<evidence type="ECO:0000256" key="1">
    <source>
        <dbReference type="ARBA" id="ARBA00023125"/>
    </source>
</evidence>
<dbReference type="Pfam" id="PF00196">
    <property type="entry name" value="GerE"/>
    <property type="match status" value="1"/>
</dbReference>
<name>A0ABR5I976_9ACTN</name>
<dbReference type="InterPro" id="IPR000792">
    <property type="entry name" value="Tscrpt_reg_LuxR_C"/>
</dbReference>
<feature type="modified residue" description="4-aspartylphosphate" evidence="2">
    <location>
        <position position="62"/>
    </location>
</feature>
<sequence>MSTGTSEVTAQARIGIVDDHPAVMVGVATIVNHEPDMCVVATAASVSELIATGQSFDGVMLDLLLADGSTPTENIASLGSLNVPVLVYTSGDRPALVREAARAGAAGMVRKSEEPGEIVEAVRLVVRGEVAASADWAAAIESDPQFVPVQLSPREAEILGHCAAGETAVRVAQLLFISRETVLDHIRRIRVKYAAAKRPAPTKIDLYQRALEDGIVAPIPQI</sequence>
<dbReference type="Pfam" id="PF00072">
    <property type="entry name" value="Response_reg"/>
    <property type="match status" value="1"/>
</dbReference>
<protein>
    <recommendedName>
        <fullName evidence="3">Response regulatory domain-containing protein</fullName>
    </recommendedName>
</protein>
<dbReference type="PANTHER" id="PTHR43214">
    <property type="entry name" value="TWO-COMPONENT RESPONSE REGULATOR"/>
    <property type="match status" value="1"/>
</dbReference>
<dbReference type="PROSITE" id="PS00622">
    <property type="entry name" value="HTH_LUXR_1"/>
    <property type="match status" value="1"/>
</dbReference>
<dbReference type="SUPFAM" id="SSF52172">
    <property type="entry name" value="CheY-like"/>
    <property type="match status" value="1"/>
</dbReference>
<dbReference type="InterPro" id="IPR011006">
    <property type="entry name" value="CheY-like_superfamily"/>
</dbReference>
<dbReference type="InterPro" id="IPR001789">
    <property type="entry name" value="Sig_transdc_resp-reg_receiver"/>
</dbReference>